<evidence type="ECO:0000313" key="1">
    <source>
        <dbReference type="EMBL" id="KAI9911432.1"/>
    </source>
</evidence>
<gene>
    <name evidence="1" type="ORF">PsorP6_008905</name>
</gene>
<sequence length="94" mass="10696">MKTADANQRHRQSNVMMTREEPESESRTSDPSYNQDQFLKPHQNVNITDVIIGRVIGEGDFGKVYKASRKGQDVAVKVLMRRNLSADVVLEFES</sequence>
<accession>A0ACC0VYT5</accession>
<keyword evidence="2" id="KW-1185">Reference proteome</keyword>
<proteinExistence type="predicted"/>
<dbReference type="Proteomes" id="UP001163321">
    <property type="component" value="Chromosome 5"/>
</dbReference>
<evidence type="ECO:0000313" key="2">
    <source>
        <dbReference type="Proteomes" id="UP001163321"/>
    </source>
</evidence>
<protein>
    <submittedName>
        <fullName evidence="1">Uncharacterized protein</fullName>
    </submittedName>
</protein>
<reference evidence="1 2" key="1">
    <citation type="journal article" date="2022" name="bioRxiv">
        <title>The genome of the oomycete Peronosclerospora sorghi, a cosmopolitan pathogen of maize and sorghum, is inflated with dispersed pseudogenes.</title>
        <authorList>
            <person name="Fletcher K."/>
            <person name="Martin F."/>
            <person name="Isakeit T."/>
            <person name="Cavanaugh K."/>
            <person name="Magill C."/>
            <person name="Michelmore R."/>
        </authorList>
    </citation>
    <scope>NUCLEOTIDE SEQUENCE [LARGE SCALE GENOMIC DNA]</scope>
    <source>
        <strain evidence="1">P6</strain>
    </source>
</reference>
<comment type="caution">
    <text evidence="1">The sequence shown here is derived from an EMBL/GenBank/DDBJ whole genome shotgun (WGS) entry which is preliminary data.</text>
</comment>
<dbReference type="EMBL" id="CM047584">
    <property type="protein sequence ID" value="KAI9911432.1"/>
    <property type="molecule type" value="Genomic_DNA"/>
</dbReference>
<name>A0ACC0VYT5_9STRA</name>
<organism evidence="1 2">
    <name type="scientific">Peronosclerospora sorghi</name>
    <dbReference type="NCBI Taxonomy" id="230839"/>
    <lineage>
        <taxon>Eukaryota</taxon>
        <taxon>Sar</taxon>
        <taxon>Stramenopiles</taxon>
        <taxon>Oomycota</taxon>
        <taxon>Peronosporomycetes</taxon>
        <taxon>Peronosporales</taxon>
        <taxon>Peronosporaceae</taxon>
        <taxon>Peronosclerospora</taxon>
    </lineage>
</organism>